<dbReference type="EMBL" id="CP066744">
    <property type="protein sequence ID" value="QQK09117.1"/>
    <property type="molecule type" value="Genomic_DNA"/>
</dbReference>
<reference evidence="1 2" key="1">
    <citation type="journal article" date="2022" name="Int. J. Syst. Evol. Microbiol.">
        <title>Miniphocaeibacter halophilus sp. nov., an ammonium-tolerant acetate-producing bacterium isolated from a biogas system.</title>
        <authorList>
            <person name="Schnurer A."/>
            <person name="Singh A."/>
            <person name="Bi S."/>
            <person name="Qiao W."/>
            <person name="Westerholm M."/>
        </authorList>
    </citation>
    <scope>NUCLEOTIDE SEQUENCE [LARGE SCALE GENOMIC DNA]</scope>
    <source>
        <strain evidence="1 2">AMB_01</strain>
    </source>
</reference>
<evidence type="ECO:0000313" key="2">
    <source>
        <dbReference type="Proteomes" id="UP000595814"/>
    </source>
</evidence>
<accession>A0AC61MTY8</accession>
<organism evidence="1 2">
    <name type="scientific">Miniphocaeibacter halophilus</name>
    <dbReference type="NCBI Taxonomy" id="2931922"/>
    <lineage>
        <taxon>Bacteria</taxon>
        <taxon>Bacillati</taxon>
        <taxon>Bacillota</taxon>
        <taxon>Tissierellia</taxon>
        <taxon>Tissierellales</taxon>
        <taxon>Peptoniphilaceae</taxon>
        <taxon>Miniphocaeibacter</taxon>
    </lineage>
</organism>
<sequence length="421" mass="48997">MQRIIDADYKVYRKTTDKENALKLFEEEGYKDKVLLFKNLNFKDIHYYEVDGRIFTFHGYLAPSTGYIDKFDIISYYPGVAITVPSSRTNGELTEFHERKLLAKIFSNSKRWTNMLNIANVGNLNSYVKNNNIKFIIDTSETYFENQISKIADMIVNDNDISIVQIAGPSSSGKTTSAYRLSVQLAIRGKRPILISTDDYFVNREKTPINEDGEIDYEMLEAIDLEKFNDDLMTLMEGGEIELPRFNFITGSREKSGKFIKLENDSIIIIEGLHCLNPRLTQLVPEKKKFKIYISALTQLNIDSHNRISTSRVRLLRRMIRDNNFRGNSIEDTFEGWDKVRRGEEKYIFPYQDLADIAVDSSLVYELCILKKYAYELFDTYDCNGKYYKEIKKLRAFLKYFIDIEDETLVPNNSVLREIIG</sequence>
<keyword evidence="2" id="KW-1185">Reference proteome</keyword>
<dbReference type="Proteomes" id="UP000595814">
    <property type="component" value="Chromosome"/>
</dbReference>
<proteinExistence type="predicted"/>
<name>A0AC61MTY8_9FIRM</name>
<gene>
    <name evidence="1" type="ORF">JFY71_09335</name>
</gene>
<evidence type="ECO:0000313" key="1">
    <source>
        <dbReference type="EMBL" id="QQK09117.1"/>
    </source>
</evidence>
<keyword evidence="1" id="KW-0808">Transferase</keyword>
<keyword evidence="1" id="KW-0418">Kinase</keyword>
<protein>
    <submittedName>
        <fullName evidence="1">Nucleoside kinase</fullName>
    </submittedName>
</protein>